<keyword evidence="3" id="KW-1185">Reference proteome</keyword>
<feature type="region of interest" description="Disordered" evidence="1">
    <location>
        <begin position="16"/>
        <end position="64"/>
    </location>
</feature>
<name>A0AAV4DJN9_9GAST</name>
<dbReference type="EMBL" id="BLXT01007956">
    <property type="protein sequence ID" value="GFO44502.1"/>
    <property type="molecule type" value="Genomic_DNA"/>
</dbReference>
<comment type="caution">
    <text evidence="2">The sequence shown here is derived from an EMBL/GenBank/DDBJ whole genome shotgun (WGS) entry which is preliminary data.</text>
</comment>
<reference evidence="2 3" key="1">
    <citation type="journal article" date="2021" name="Elife">
        <title>Chloroplast acquisition without the gene transfer in kleptoplastic sea slugs, Plakobranchus ocellatus.</title>
        <authorList>
            <person name="Maeda T."/>
            <person name="Takahashi S."/>
            <person name="Yoshida T."/>
            <person name="Shimamura S."/>
            <person name="Takaki Y."/>
            <person name="Nagai Y."/>
            <person name="Toyoda A."/>
            <person name="Suzuki Y."/>
            <person name="Arimoto A."/>
            <person name="Ishii H."/>
            <person name="Satoh N."/>
            <person name="Nishiyama T."/>
            <person name="Hasebe M."/>
            <person name="Maruyama T."/>
            <person name="Minagawa J."/>
            <person name="Obokata J."/>
            <person name="Shigenobu S."/>
        </authorList>
    </citation>
    <scope>NUCLEOTIDE SEQUENCE [LARGE SCALE GENOMIC DNA]</scope>
</reference>
<protein>
    <submittedName>
        <fullName evidence="2">Uncharacterized protein</fullName>
    </submittedName>
</protein>
<evidence type="ECO:0000313" key="2">
    <source>
        <dbReference type="EMBL" id="GFO44502.1"/>
    </source>
</evidence>
<proteinExistence type="predicted"/>
<feature type="compositionally biased region" description="Polar residues" evidence="1">
    <location>
        <begin position="20"/>
        <end position="33"/>
    </location>
</feature>
<accession>A0AAV4DJN9</accession>
<organism evidence="2 3">
    <name type="scientific">Plakobranchus ocellatus</name>
    <dbReference type="NCBI Taxonomy" id="259542"/>
    <lineage>
        <taxon>Eukaryota</taxon>
        <taxon>Metazoa</taxon>
        <taxon>Spiralia</taxon>
        <taxon>Lophotrochozoa</taxon>
        <taxon>Mollusca</taxon>
        <taxon>Gastropoda</taxon>
        <taxon>Heterobranchia</taxon>
        <taxon>Euthyneura</taxon>
        <taxon>Panpulmonata</taxon>
        <taxon>Sacoglossa</taxon>
        <taxon>Placobranchoidea</taxon>
        <taxon>Plakobranchidae</taxon>
        <taxon>Plakobranchus</taxon>
    </lineage>
</organism>
<gene>
    <name evidence="2" type="ORF">PoB_007100700</name>
</gene>
<sequence length="140" mass="15518">MDALWVEVRGLGTPPLLHHYSTTPDGPPSSQDSGDGARTRYRKIPADLKAESQATVPPTTPISDRKKACWCVGTRSPMKYVTVHGGFRRGKRPKKVRLVVIIINIHNHSSEAIKLIQDWTCRQTALESTQVPRGHQSTSP</sequence>
<dbReference type="Proteomes" id="UP000735302">
    <property type="component" value="Unassembled WGS sequence"/>
</dbReference>
<evidence type="ECO:0000313" key="3">
    <source>
        <dbReference type="Proteomes" id="UP000735302"/>
    </source>
</evidence>
<evidence type="ECO:0000256" key="1">
    <source>
        <dbReference type="SAM" id="MobiDB-lite"/>
    </source>
</evidence>
<dbReference type="AlphaFoldDB" id="A0AAV4DJN9"/>